<evidence type="ECO:0000256" key="1">
    <source>
        <dbReference type="ARBA" id="ARBA00004236"/>
    </source>
</evidence>
<keyword evidence="5 8" id="KW-1133">Transmembrane helix</keyword>
<keyword evidence="4 8" id="KW-0812">Transmembrane</keyword>
<dbReference type="Gene3D" id="2.60.40.2880">
    <property type="entry name" value="MmpS1-5, C-terminal soluble domain"/>
    <property type="match status" value="1"/>
</dbReference>
<evidence type="ECO:0000313" key="9">
    <source>
        <dbReference type="EMBL" id="MBG0563310.1"/>
    </source>
</evidence>
<evidence type="ECO:0000256" key="7">
    <source>
        <dbReference type="SAM" id="MobiDB-lite"/>
    </source>
</evidence>
<name>A0A931FY86_9ACTN</name>
<feature type="transmembrane region" description="Helical" evidence="8">
    <location>
        <begin position="90"/>
        <end position="113"/>
    </location>
</feature>
<dbReference type="EMBL" id="JADQTO010000007">
    <property type="protein sequence ID" value="MBG0563310.1"/>
    <property type="molecule type" value="Genomic_DNA"/>
</dbReference>
<evidence type="ECO:0008006" key="11">
    <source>
        <dbReference type="Google" id="ProtNLM"/>
    </source>
</evidence>
<dbReference type="InterPro" id="IPR038468">
    <property type="entry name" value="MmpS_C"/>
</dbReference>
<dbReference type="InterPro" id="IPR008693">
    <property type="entry name" value="MmpS"/>
</dbReference>
<proteinExistence type="inferred from homology"/>
<keyword evidence="3" id="KW-1003">Cell membrane</keyword>
<feature type="region of interest" description="Disordered" evidence="7">
    <location>
        <begin position="1"/>
        <end position="84"/>
    </location>
</feature>
<comment type="similarity">
    <text evidence="2">Belongs to the MmpS family.</text>
</comment>
<evidence type="ECO:0000256" key="4">
    <source>
        <dbReference type="ARBA" id="ARBA00022692"/>
    </source>
</evidence>
<reference evidence="9" key="1">
    <citation type="submission" date="2020-11" db="EMBL/GenBank/DDBJ databases">
        <title>Isolation and identification of active actinomycetes.</title>
        <authorList>
            <person name="Sun X."/>
        </authorList>
    </citation>
    <scope>NUCLEOTIDE SEQUENCE</scope>
    <source>
        <strain evidence="9">NEAU-A11</strain>
    </source>
</reference>
<feature type="compositionally biased region" description="Pro residues" evidence="7">
    <location>
        <begin position="65"/>
        <end position="84"/>
    </location>
</feature>
<dbReference type="GO" id="GO:0005886">
    <property type="term" value="C:plasma membrane"/>
    <property type="evidence" value="ECO:0007669"/>
    <property type="project" value="UniProtKB-SubCell"/>
</dbReference>
<evidence type="ECO:0000256" key="6">
    <source>
        <dbReference type="ARBA" id="ARBA00023136"/>
    </source>
</evidence>
<dbReference type="Proteomes" id="UP000598146">
    <property type="component" value="Unassembled WGS sequence"/>
</dbReference>
<keyword evidence="6 8" id="KW-0472">Membrane</keyword>
<comment type="caution">
    <text evidence="9">The sequence shown here is derived from an EMBL/GenBank/DDBJ whole genome shotgun (WGS) entry which is preliminary data.</text>
</comment>
<feature type="compositionally biased region" description="Pro residues" evidence="7">
    <location>
        <begin position="1"/>
        <end position="34"/>
    </location>
</feature>
<protein>
    <recommendedName>
        <fullName evidence="11">MmpS family membrane protein</fullName>
    </recommendedName>
</protein>
<evidence type="ECO:0000256" key="8">
    <source>
        <dbReference type="SAM" id="Phobius"/>
    </source>
</evidence>
<dbReference type="RefSeq" id="WP_196415099.1">
    <property type="nucleotide sequence ID" value="NZ_JADQTO010000007.1"/>
</dbReference>
<dbReference type="AlphaFoldDB" id="A0A931FY86"/>
<evidence type="ECO:0000256" key="2">
    <source>
        <dbReference type="ARBA" id="ARBA00007531"/>
    </source>
</evidence>
<sequence length="253" mass="26578">MSEPHQPPRPPEFTPGQATPPPYEPVPEYPPTSQFPPVNYAPPGYTPDYGQPPPPPGYGGHPPTGYLPPAYPDHPGSSAPPPPRKSNKPLIAVIVAVSLLLCGGVITSGVLLVQRATQEVQEATDDARDAVDPYLNPSLPTDFPTLPTDLPAVPGLGEGAEITVTYEVTGDGPANIIYTEQLGTTPKVVENVDLPWKVTTEMKGASFVSVTASRTTGDAGSISCTATVDKEEVATQKAEGGWATTTCNKLVFK</sequence>
<evidence type="ECO:0000313" key="10">
    <source>
        <dbReference type="Proteomes" id="UP000598146"/>
    </source>
</evidence>
<evidence type="ECO:0000256" key="3">
    <source>
        <dbReference type="ARBA" id="ARBA00022475"/>
    </source>
</evidence>
<accession>A0A931FY86</accession>
<gene>
    <name evidence="9" type="ORF">I4J89_17820</name>
</gene>
<evidence type="ECO:0000256" key="5">
    <source>
        <dbReference type="ARBA" id="ARBA00022989"/>
    </source>
</evidence>
<organism evidence="9 10">
    <name type="scientific">Actinoplanes aureus</name>
    <dbReference type="NCBI Taxonomy" id="2792083"/>
    <lineage>
        <taxon>Bacteria</taxon>
        <taxon>Bacillati</taxon>
        <taxon>Actinomycetota</taxon>
        <taxon>Actinomycetes</taxon>
        <taxon>Micromonosporales</taxon>
        <taxon>Micromonosporaceae</taxon>
        <taxon>Actinoplanes</taxon>
    </lineage>
</organism>
<dbReference type="Pfam" id="PF05423">
    <property type="entry name" value="Mycobact_memb"/>
    <property type="match status" value="1"/>
</dbReference>
<keyword evidence="10" id="KW-1185">Reference proteome</keyword>
<comment type="subcellular location">
    <subcellularLocation>
        <location evidence="1">Cell membrane</location>
    </subcellularLocation>
</comment>